<dbReference type="InterPro" id="IPR043993">
    <property type="entry name" value="T4SS_pilin"/>
</dbReference>
<sequence length="131" mass="13687">MTATKQRLLLAGMSLFLFFGLAVATPVLAVINAETTGLSETASAAAFASDPVSLPFLIGRIIDVVVGLSGLLVFILFVYAGTIWMTAQGDPAKVKKAQDILVTATIGLLILLSAFSITNFVVTQLDIATNV</sequence>
<accession>A0A2H0RLZ0</accession>
<evidence type="ECO:0000313" key="2">
    <source>
        <dbReference type="EMBL" id="PIR47457.1"/>
    </source>
</evidence>
<dbReference type="Pfam" id="PF18895">
    <property type="entry name" value="T4SS_pilin"/>
    <property type="match status" value="1"/>
</dbReference>
<keyword evidence="1" id="KW-0472">Membrane</keyword>
<evidence type="ECO:0000313" key="3">
    <source>
        <dbReference type="Proteomes" id="UP000230084"/>
    </source>
</evidence>
<evidence type="ECO:0000256" key="1">
    <source>
        <dbReference type="SAM" id="Phobius"/>
    </source>
</evidence>
<comment type="caution">
    <text evidence="2">The sequence shown here is derived from an EMBL/GenBank/DDBJ whole genome shotgun (WGS) entry which is preliminary data.</text>
</comment>
<reference evidence="2 3" key="1">
    <citation type="submission" date="2017-09" db="EMBL/GenBank/DDBJ databases">
        <title>Depth-based differentiation of microbial function through sediment-hosted aquifers and enrichment of novel symbionts in the deep terrestrial subsurface.</title>
        <authorList>
            <person name="Probst A.J."/>
            <person name="Ladd B."/>
            <person name="Jarett J.K."/>
            <person name="Geller-Mcgrath D.E."/>
            <person name="Sieber C.M."/>
            <person name="Emerson J.B."/>
            <person name="Anantharaman K."/>
            <person name="Thomas B.C."/>
            <person name="Malmstrom R."/>
            <person name="Stieglmeier M."/>
            <person name="Klingl A."/>
            <person name="Woyke T."/>
            <person name="Ryan C.M."/>
            <person name="Banfield J.F."/>
        </authorList>
    </citation>
    <scope>NUCLEOTIDE SEQUENCE [LARGE SCALE GENOMIC DNA]</scope>
    <source>
        <strain evidence="2">CG10_big_fil_rev_8_21_14_0_10_50_16</strain>
    </source>
</reference>
<protein>
    <recommendedName>
        <fullName evidence="4">DUF4386 domain-containing protein</fullName>
    </recommendedName>
</protein>
<evidence type="ECO:0008006" key="4">
    <source>
        <dbReference type="Google" id="ProtNLM"/>
    </source>
</evidence>
<dbReference type="EMBL" id="PCYM01000006">
    <property type="protein sequence ID" value="PIR47457.1"/>
    <property type="molecule type" value="Genomic_DNA"/>
</dbReference>
<keyword evidence="1" id="KW-1133">Transmembrane helix</keyword>
<name>A0A2H0RLZ0_9BACT</name>
<organism evidence="2 3">
    <name type="scientific">Candidatus Uhrbacteria bacterium CG10_big_fil_rev_8_21_14_0_10_50_16</name>
    <dbReference type="NCBI Taxonomy" id="1975039"/>
    <lineage>
        <taxon>Bacteria</taxon>
        <taxon>Candidatus Uhriibacteriota</taxon>
    </lineage>
</organism>
<keyword evidence="1" id="KW-0812">Transmembrane</keyword>
<dbReference type="AlphaFoldDB" id="A0A2H0RLZ0"/>
<feature type="transmembrane region" description="Helical" evidence="1">
    <location>
        <begin position="53"/>
        <end position="79"/>
    </location>
</feature>
<proteinExistence type="predicted"/>
<feature type="transmembrane region" description="Helical" evidence="1">
    <location>
        <begin position="100"/>
        <end position="122"/>
    </location>
</feature>
<dbReference type="Proteomes" id="UP000230084">
    <property type="component" value="Unassembled WGS sequence"/>
</dbReference>
<gene>
    <name evidence="2" type="ORF">COV06_03295</name>
</gene>